<dbReference type="EMBL" id="CADEAL010001124">
    <property type="protein sequence ID" value="CAB1429318.1"/>
    <property type="molecule type" value="Genomic_DNA"/>
</dbReference>
<sequence length="238" mass="27328">MVELCEQVFEIGLVEHKQREAEVNSFLSGRTKIVTDHQKKASQILTEFEERHHGRTWELQHLSEQDTLQVKVGHCNDAINQLSAILMSLELRLHKQVEDIIKELDINISDMVGSFTETVQGIYPFTLYLEDNYHRNVGDIALATLDKVASGSVIKDMSGDARWLFTNRSMVMDALATAHDNHLMKINDKETQMVAGVSAWKVSLIKGIQNKELKQNPATLKYIEYLWEQMEEFQLQDL</sequence>
<accession>A0A9N7YKU7</accession>
<proteinExistence type="predicted"/>
<evidence type="ECO:0000313" key="1">
    <source>
        <dbReference type="EMBL" id="CAB1429318.1"/>
    </source>
</evidence>
<gene>
    <name evidence="1" type="ORF">PLEPLA_LOCUS17294</name>
</gene>
<reference evidence="1" key="1">
    <citation type="submission" date="2020-03" db="EMBL/GenBank/DDBJ databases">
        <authorList>
            <person name="Weist P."/>
        </authorList>
    </citation>
    <scope>NUCLEOTIDE SEQUENCE</scope>
</reference>
<comment type="caution">
    <text evidence="1">The sequence shown here is derived from an EMBL/GenBank/DDBJ whole genome shotgun (WGS) entry which is preliminary data.</text>
</comment>
<keyword evidence="2" id="KW-1185">Reference proteome</keyword>
<dbReference type="Proteomes" id="UP001153269">
    <property type="component" value="Unassembled WGS sequence"/>
</dbReference>
<dbReference type="AlphaFoldDB" id="A0A9N7YKU7"/>
<protein>
    <submittedName>
        <fullName evidence="1">Uncharacterized protein</fullName>
    </submittedName>
</protein>
<organism evidence="1 2">
    <name type="scientific">Pleuronectes platessa</name>
    <name type="common">European plaice</name>
    <dbReference type="NCBI Taxonomy" id="8262"/>
    <lineage>
        <taxon>Eukaryota</taxon>
        <taxon>Metazoa</taxon>
        <taxon>Chordata</taxon>
        <taxon>Craniata</taxon>
        <taxon>Vertebrata</taxon>
        <taxon>Euteleostomi</taxon>
        <taxon>Actinopterygii</taxon>
        <taxon>Neopterygii</taxon>
        <taxon>Teleostei</taxon>
        <taxon>Neoteleostei</taxon>
        <taxon>Acanthomorphata</taxon>
        <taxon>Carangaria</taxon>
        <taxon>Pleuronectiformes</taxon>
        <taxon>Pleuronectoidei</taxon>
        <taxon>Pleuronectidae</taxon>
        <taxon>Pleuronectes</taxon>
    </lineage>
</organism>
<name>A0A9N7YKU7_PLEPL</name>
<evidence type="ECO:0000313" key="2">
    <source>
        <dbReference type="Proteomes" id="UP001153269"/>
    </source>
</evidence>